<keyword evidence="3" id="KW-1185">Reference proteome</keyword>
<evidence type="ECO:0000256" key="1">
    <source>
        <dbReference type="SAM" id="MobiDB-lite"/>
    </source>
</evidence>
<dbReference type="PANTHER" id="PTHR34064:SF5">
    <property type="entry name" value="PROTEIN, PUTATIVE-RELATED"/>
    <property type="match status" value="1"/>
</dbReference>
<feature type="region of interest" description="Disordered" evidence="1">
    <location>
        <begin position="66"/>
        <end position="87"/>
    </location>
</feature>
<accession>A0A9D3ZXB9</accession>
<sequence length="198" mass="22475">MLIEETSFPVREKNSLNTSHVSDAYSFSVLPEEGNMSPNCTRDDAYSSCFLDINIEKETPDIFKSSDETVGNVKSEDKSSTERVHDAPTNRWRRYKRAASFDSRKIVLLFSIFNVEKELIVKISAPQIIYENRSNEQYTVDAVDVSGKKRRENGFTKSLYGATIDNNGGFVNDFQFQDHVLDYLANGCGGYIDSTLHR</sequence>
<evidence type="ECO:0000313" key="2">
    <source>
        <dbReference type="EMBL" id="KAH1073292.1"/>
    </source>
</evidence>
<feature type="compositionally biased region" description="Basic and acidic residues" evidence="1">
    <location>
        <begin position="74"/>
        <end position="87"/>
    </location>
</feature>
<name>A0A9D3ZXB9_9ROSI</name>
<comment type="caution">
    <text evidence="2">The sequence shown here is derived from an EMBL/GenBank/DDBJ whole genome shotgun (WGS) entry which is preliminary data.</text>
</comment>
<evidence type="ECO:0000313" key="3">
    <source>
        <dbReference type="Proteomes" id="UP000828251"/>
    </source>
</evidence>
<reference evidence="2 3" key="1">
    <citation type="journal article" date="2021" name="Plant Biotechnol. J.">
        <title>Multi-omics assisted identification of the key and species-specific regulatory components of drought-tolerant mechanisms in Gossypium stocksii.</title>
        <authorList>
            <person name="Yu D."/>
            <person name="Ke L."/>
            <person name="Zhang D."/>
            <person name="Wu Y."/>
            <person name="Sun Y."/>
            <person name="Mei J."/>
            <person name="Sun J."/>
            <person name="Sun Y."/>
        </authorList>
    </citation>
    <scope>NUCLEOTIDE SEQUENCE [LARGE SCALE GENOMIC DNA]</scope>
    <source>
        <strain evidence="3">cv. E1</strain>
        <tissue evidence="2">Leaf</tissue>
    </source>
</reference>
<protein>
    <submittedName>
        <fullName evidence="2">Uncharacterized protein</fullName>
    </submittedName>
</protein>
<dbReference type="EMBL" id="JAIQCV010000008">
    <property type="protein sequence ID" value="KAH1073292.1"/>
    <property type="molecule type" value="Genomic_DNA"/>
</dbReference>
<gene>
    <name evidence="2" type="ORF">J1N35_025620</name>
</gene>
<dbReference type="OrthoDB" id="1911818at2759"/>
<dbReference type="AlphaFoldDB" id="A0A9D3ZXB9"/>
<dbReference type="PANTHER" id="PTHR34064">
    <property type="entry name" value="OS04G0672300 PROTEIN"/>
    <property type="match status" value="1"/>
</dbReference>
<organism evidence="2 3">
    <name type="scientific">Gossypium stocksii</name>
    <dbReference type="NCBI Taxonomy" id="47602"/>
    <lineage>
        <taxon>Eukaryota</taxon>
        <taxon>Viridiplantae</taxon>
        <taxon>Streptophyta</taxon>
        <taxon>Embryophyta</taxon>
        <taxon>Tracheophyta</taxon>
        <taxon>Spermatophyta</taxon>
        <taxon>Magnoliopsida</taxon>
        <taxon>eudicotyledons</taxon>
        <taxon>Gunneridae</taxon>
        <taxon>Pentapetalae</taxon>
        <taxon>rosids</taxon>
        <taxon>malvids</taxon>
        <taxon>Malvales</taxon>
        <taxon>Malvaceae</taxon>
        <taxon>Malvoideae</taxon>
        <taxon>Gossypium</taxon>
    </lineage>
</organism>
<dbReference type="Proteomes" id="UP000828251">
    <property type="component" value="Unassembled WGS sequence"/>
</dbReference>
<proteinExistence type="predicted"/>